<evidence type="ECO:0000313" key="1">
    <source>
        <dbReference type="EMBL" id="KAL0575408.1"/>
    </source>
</evidence>
<proteinExistence type="predicted"/>
<accession>A0ABR3FJ53</accession>
<keyword evidence="2" id="KW-1185">Reference proteome</keyword>
<dbReference type="Proteomes" id="UP001465976">
    <property type="component" value="Unassembled WGS sequence"/>
</dbReference>
<dbReference type="EMBL" id="JBAHYK010000307">
    <property type="protein sequence ID" value="KAL0575408.1"/>
    <property type="molecule type" value="Genomic_DNA"/>
</dbReference>
<reference evidence="1 2" key="1">
    <citation type="submission" date="2024-02" db="EMBL/GenBank/DDBJ databases">
        <title>A draft genome for the cacao thread blight pathogen Marasmius crinis-equi.</title>
        <authorList>
            <person name="Cohen S.P."/>
            <person name="Baruah I.K."/>
            <person name="Amoako-Attah I."/>
            <person name="Bukari Y."/>
            <person name="Meinhardt L.W."/>
            <person name="Bailey B.A."/>
        </authorList>
    </citation>
    <scope>NUCLEOTIDE SEQUENCE [LARGE SCALE GENOMIC DNA]</scope>
    <source>
        <strain evidence="1 2">GH-76</strain>
    </source>
</reference>
<name>A0ABR3FJ53_9AGAR</name>
<comment type="caution">
    <text evidence="1">The sequence shown here is derived from an EMBL/GenBank/DDBJ whole genome shotgun (WGS) entry which is preliminary data.</text>
</comment>
<evidence type="ECO:0000313" key="2">
    <source>
        <dbReference type="Proteomes" id="UP001465976"/>
    </source>
</evidence>
<organism evidence="1 2">
    <name type="scientific">Marasmius crinis-equi</name>
    <dbReference type="NCBI Taxonomy" id="585013"/>
    <lineage>
        <taxon>Eukaryota</taxon>
        <taxon>Fungi</taxon>
        <taxon>Dikarya</taxon>
        <taxon>Basidiomycota</taxon>
        <taxon>Agaricomycotina</taxon>
        <taxon>Agaricomycetes</taxon>
        <taxon>Agaricomycetidae</taxon>
        <taxon>Agaricales</taxon>
        <taxon>Marasmiineae</taxon>
        <taxon>Marasmiaceae</taxon>
        <taxon>Marasmius</taxon>
    </lineage>
</organism>
<sequence>MGGRDARLAPCISHLFGSITAPALTHLSLFLKCSHVEFGPDGIAYQAYPSNAEQAIRDFIVRSQCELTHLDLSIPFWNNPGATLDALPSLVALNTEDLSRIPQHRPNTSNRTLLIRDLARALMPSAGSIRCSVLEHFSIASCPPEDTAVLVDLAAARARITPLKLVRAKFGVLSATEIRALTPALELAKSKGLSGKIKWEFSRQKPADHFDYDPYPLDMGSADTEVLSA</sequence>
<gene>
    <name evidence="1" type="ORF">V5O48_006562</name>
</gene>
<protein>
    <submittedName>
        <fullName evidence="1">Uncharacterized protein</fullName>
    </submittedName>
</protein>